<dbReference type="CDD" id="cd11799">
    <property type="entry name" value="SH3_ARHGEF37_C1"/>
    <property type="match status" value="1"/>
</dbReference>
<dbReference type="Pfam" id="PF00621">
    <property type="entry name" value="RhoGEF"/>
    <property type="match status" value="1"/>
</dbReference>
<accession>A0A8D1S2N2</accession>
<dbReference type="SMART" id="SM00325">
    <property type="entry name" value="RhoGEF"/>
    <property type="match status" value="1"/>
</dbReference>
<dbReference type="PROSITE" id="PS50010">
    <property type="entry name" value="DH_2"/>
    <property type="match status" value="1"/>
</dbReference>
<dbReference type="SUPFAM" id="SSF50044">
    <property type="entry name" value="SH3-domain"/>
    <property type="match status" value="1"/>
</dbReference>
<dbReference type="InterPro" id="IPR051492">
    <property type="entry name" value="Dynamin-Rho_GEF"/>
</dbReference>
<feature type="domain" description="DH" evidence="4">
    <location>
        <begin position="1"/>
        <end position="157"/>
    </location>
</feature>
<dbReference type="InterPro" id="IPR004148">
    <property type="entry name" value="BAR_dom"/>
</dbReference>
<dbReference type="Proteomes" id="UP000694724">
    <property type="component" value="Unplaced"/>
</dbReference>
<dbReference type="FunFam" id="1.20.1270.60:FF:000057">
    <property type="entry name" value="Rho guanine nucleotide exchange factor 37"/>
    <property type="match status" value="1"/>
</dbReference>
<dbReference type="InterPro" id="IPR001452">
    <property type="entry name" value="SH3_domain"/>
</dbReference>
<name>A0A8D1S2N2_PIG</name>
<reference evidence="6" key="1">
    <citation type="submission" date="2025-08" db="UniProtKB">
        <authorList>
            <consortium name="Ensembl"/>
        </authorList>
    </citation>
    <scope>IDENTIFICATION</scope>
</reference>
<evidence type="ECO:0000313" key="6">
    <source>
        <dbReference type="Ensembl" id="ENSSSCP00055046494.1"/>
    </source>
</evidence>
<feature type="region of interest" description="Disordered" evidence="3">
    <location>
        <begin position="581"/>
        <end position="617"/>
    </location>
</feature>
<dbReference type="CDD" id="cd00160">
    <property type="entry name" value="RhoGEF"/>
    <property type="match status" value="1"/>
</dbReference>
<evidence type="ECO:0008006" key="8">
    <source>
        <dbReference type="Google" id="ProtNLM"/>
    </source>
</evidence>
<evidence type="ECO:0000259" key="5">
    <source>
        <dbReference type="PROSITE" id="PS51021"/>
    </source>
</evidence>
<organism evidence="6 7">
    <name type="scientific">Sus scrofa</name>
    <name type="common">Pig</name>
    <dbReference type="NCBI Taxonomy" id="9823"/>
    <lineage>
        <taxon>Eukaryota</taxon>
        <taxon>Metazoa</taxon>
        <taxon>Chordata</taxon>
        <taxon>Craniata</taxon>
        <taxon>Vertebrata</taxon>
        <taxon>Euteleostomi</taxon>
        <taxon>Mammalia</taxon>
        <taxon>Eutheria</taxon>
        <taxon>Laurasiatheria</taxon>
        <taxon>Artiodactyla</taxon>
        <taxon>Suina</taxon>
        <taxon>Suidae</taxon>
        <taxon>Sus</taxon>
    </lineage>
</organism>
<dbReference type="Gene3D" id="1.20.900.10">
    <property type="entry name" value="Dbl homology (DH) domain"/>
    <property type="match status" value="1"/>
</dbReference>
<dbReference type="Pfam" id="PF07653">
    <property type="entry name" value="SH3_2"/>
    <property type="match status" value="1"/>
</dbReference>
<dbReference type="PROSITE" id="PS51021">
    <property type="entry name" value="BAR"/>
    <property type="match status" value="1"/>
</dbReference>
<dbReference type="Gene3D" id="2.30.30.40">
    <property type="entry name" value="SH3 Domains"/>
    <property type="match status" value="1"/>
</dbReference>
<evidence type="ECO:0000259" key="4">
    <source>
        <dbReference type="PROSITE" id="PS50010"/>
    </source>
</evidence>
<feature type="region of interest" description="Disordered" evidence="3">
    <location>
        <begin position="517"/>
        <end position="544"/>
    </location>
</feature>
<dbReference type="InterPro" id="IPR027267">
    <property type="entry name" value="AH/BAR_dom_sf"/>
</dbReference>
<keyword evidence="1" id="KW-0728">SH3 domain</keyword>
<dbReference type="InterPro" id="IPR035823">
    <property type="entry name" value="ARHGEF37_SH3_C1"/>
</dbReference>
<dbReference type="Gene3D" id="1.20.1270.60">
    <property type="entry name" value="Arfaptin homology (AH) domain/BAR domain"/>
    <property type="match status" value="1"/>
</dbReference>
<dbReference type="InterPro" id="IPR035899">
    <property type="entry name" value="DBL_dom_sf"/>
</dbReference>
<feature type="domain" description="BAR" evidence="5">
    <location>
        <begin position="198"/>
        <end position="399"/>
    </location>
</feature>
<dbReference type="InterPro" id="IPR036028">
    <property type="entry name" value="SH3-like_dom_sf"/>
</dbReference>
<proteinExistence type="predicted"/>
<dbReference type="Ensembl" id="ENSSSCT00055058125.1">
    <property type="protein sequence ID" value="ENSSSCP00055046494.1"/>
    <property type="gene ID" value="ENSSSCG00055029249.1"/>
</dbReference>
<evidence type="ECO:0000313" key="7">
    <source>
        <dbReference type="Proteomes" id="UP000694724"/>
    </source>
</evidence>
<keyword evidence="2" id="KW-0344">Guanine-nucleotide releasing factor</keyword>
<evidence type="ECO:0000256" key="3">
    <source>
        <dbReference type="SAM" id="MobiDB-lite"/>
    </source>
</evidence>
<dbReference type="PANTHER" id="PTHR22834">
    <property type="entry name" value="NUCLEAR FUSION PROTEIN FUS2"/>
    <property type="match status" value="1"/>
</dbReference>
<protein>
    <recommendedName>
        <fullName evidence="8">Rho guanine nucleotide exchange factor 37</fullName>
    </recommendedName>
</protein>
<dbReference type="FunFam" id="2.30.30.40:FF:000177">
    <property type="entry name" value="Rho guanine nucleotide exchange factor (GEF) 37"/>
    <property type="match status" value="1"/>
</dbReference>
<dbReference type="GO" id="GO:0005737">
    <property type="term" value="C:cytoplasm"/>
    <property type="evidence" value="ECO:0007669"/>
    <property type="project" value="InterPro"/>
</dbReference>
<dbReference type="Pfam" id="PF03114">
    <property type="entry name" value="BAR"/>
    <property type="match status" value="1"/>
</dbReference>
<dbReference type="CDD" id="cd07589">
    <property type="entry name" value="BAR_DNMBP"/>
    <property type="match status" value="1"/>
</dbReference>
<dbReference type="GO" id="GO:0005085">
    <property type="term" value="F:guanyl-nucleotide exchange factor activity"/>
    <property type="evidence" value="ECO:0007669"/>
    <property type="project" value="UniProtKB-KW"/>
</dbReference>
<dbReference type="SMART" id="SM00721">
    <property type="entry name" value="BAR"/>
    <property type="match status" value="1"/>
</dbReference>
<dbReference type="InterPro" id="IPR000219">
    <property type="entry name" value="DH_dom"/>
</dbReference>
<dbReference type="PANTHER" id="PTHR22834:SF9">
    <property type="entry name" value="RHO GUANINE NUCLEOTIDE EXCHANGE FACTOR 37"/>
    <property type="match status" value="1"/>
</dbReference>
<dbReference type="AlphaFoldDB" id="A0A8D1S2N2"/>
<evidence type="ECO:0000256" key="2">
    <source>
        <dbReference type="ARBA" id="ARBA00022658"/>
    </source>
</evidence>
<evidence type="ECO:0000256" key="1">
    <source>
        <dbReference type="ARBA" id="ARBA00022443"/>
    </source>
</evidence>
<feature type="compositionally biased region" description="Basic and acidic residues" evidence="3">
    <location>
        <begin position="518"/>
        <end position="530"/>
    </location>
</feature>
<dbReference type="SUPFAM" id="SSF48065">
    <property type="entry name" value="DBL homology domain (DH-domain)"/>
    <property type="match status" value="1"/>
</dbReference>
<dbReference type="SUPFAM" id="SSF103657">
    <property type="entry name" value="BAR/IMD domain-like"/>
    <property type="match status" value="1"/>
</dbReference>
<sequence>RLCSFQLPQEDLDVLFSNIDDVIKVNSRLLRDLQDAASRGEEQVRLVGDVFLEFQEELEQVYKVYCASYEQALLLVENYQKDPELQRGIQRTIEAVLPQAGPSGLSFLLVNPLQRVTKYPLLLQKILENTLPDASAYPVLQRAASALQDVVTHINEYKRRKEVASRYTKVEQLSLRERLARINTHTLSKKTTRLSQLLKQEAGLVPKLEDKEFDDLEEKFHCVSLCVTELKSNVAAHLDALEVLLRFRPHESHLDIPGGPVAQYGDLARDLQLQAFPQFKQRLEGLVWQPLCSLAKALAGPQNLIRKRLDKLLDFERAEEKLSEVGSVSYEEEAARHTYQALNSLLVAELPQFNQLAVQWLRQILCTLVTLQGDLAKHVLQRAESSLAQLPHHHLSEPAFRDLVADTLDQAGHQLRSFQENFEKVLPPPTTRPLLPGAERQVQALLSRYGSGKLYQVTSNISGSGTLDLTLPRGHVVALLQNKDTKGNSSRWLVDTGGHRGYVPAGKLELYRVAPSEEDLRGQAKPHENSRQLTPEPTLAPVPSVPAVTQVSLEEGQGSHPQGPLDGALVFLLSGGDTTVRPGPGSVAAPVSCPGRDLRKEPLRPASAESSYPPPHEQSMRDALSFACVCIRVLIHSLLAVTLPAETYTAEQESGPGLPQIYNWGMEKTAINQTTRRITLTSVATCSRAVGLGEVRRGFPKKTRAYAQL</sequence>